<dbReference type="Proteomes" id="UP000663508">
    <property type="component" value="Chromosome"/>
</dbReference>
<organism evidence="1 2">
    <name type="scientific">Methylobacterium indicum</name>
    <dbReference type="NCBI Taxonomy" id="1775910"/>
    <lineage>
        <taxon>Bacteria</taxon>
        <taxon>Pseudomonadati</taxon>
        <taxon>Pseudomonadota</taxon>
        <taxon>Alphaproteobacteria</taxon>
        <taxon>Hyphomicrobiales</taxon>
        <taxon>Methylobacteriaceae</taxon>
        <taxon>Methylobacterium</taxon>
    </lineage>
</organism>
<protein>
    <submittedName>
        <fullName evidence="1">Uncharacterized protein</fullName>
    </submittedName>
</protein>
<reference evidence="1" key="1">
    <citation type="submission" date="2020-11" db="EMBL/GenBank/DDBJ databases">
        <title>Complete genome sequence of a novel pathogenic Methylobacterium strain isolated from rice in Vietnam.</title>
        <authorList>
            <person name="Lai K."/>
            <person name="Okazaki S."/>
            <person name="Higashi K."/>
            <person name="Mori H."/>
            <person name="Toyoda A."/>
            <person name="Kurokawa K."/>
        </authorList>
    </citation>
    <scope>NUCLEOTIDE SEQUENCE</scope>
    <source>
        <strain evidence="1">VL1</strain>
    </source>
</reference>
<accession>A0A8H9CA95</accession>
<evidence type="ECO:0000313" key="1">
    <source>
        <dbReference type="EMBL" id="BCM87215.1"/>
    </source>
</evidence>
<sequence length="75" mass="7966">MLASRAQARDPDAIAALVRDETSTWCRPPPTTRRPLGGGRVLPASCRRWCGGEALAPDLARNLAGSAGPVRAWTL</sequence>
<dbReference type="AlphaFoldDB" id="A0A8H9CA95"/>
<name>A0A8H9CA95_9HYPH</name>
<proteinExistence type="predicted"/>
<dbReference type="KEGG" id="mind:mvi_56760"/>
<evidence type="ECO:0000313" key="2">
    <source>
        <dbReference type="Proteomes" id="UP000663508"/>
    </source>
</evidence>
<dbReference type="EMBL" id="AP024145">
    <property type="protein sequence ID" value="BCM87215.1"/>
    <property type="molecule type" value="Genomic_DNA"/>
</dbReference>
<gene>
    <name evidence="1" type="ORF">mvi_56760</name>
</gene>
<dbReference type="RefSeq" id="WP_125901081.1">
    <property type="nucleotide sequence ID" value="NZ_AP024145.1"/>
</dbReference>